<feature type="compositionally biased region" description="Acidic residues" evidence="2">
    <location>
        <begin position="435"/>
        <end position="467"/>
    </location>
</feature>
<dbReference type="PANTHER" id="PTHR33099">
    <property type="entry name" value="FE2OG DIOXYGENASE DOMAIN-CONTAINING PROTEIN"/>
    <property type="match status" value="1"/>
</dbReference>
<dbReference type="EMBL" id="LT853693">
    <property type="protein sequence ID" value="SMQ48137.1"/>
    <property type="molecule type" value="Genomic_DNA"/>
</dbReference>
<evidence type="ECO:0000259" key="3">
    <source>
        <dbReference type="PROSITE" id="PS51471"/>
    </source>
</evidence>
<evidence type="ECO:0000313" key="4">
    <source>
        <dbReference type="EMBL" id="SMQ48137.1"/>
    </source>
</evidence>
<keyword evidence="5" id="KW-1185">Reference proteome</keyword>
<dbReference type="GO" id="GO:0016491">
    <property type="term" value="F:oxidoreductase activity"/>
    <property type="evidence" value="ECO:0007669"/>
    <property type="project" value="UniProtKB-KW"/>
</dbReference>
<sequence length="467" mass="51840">MAEALLLEEIKASLATHARSATFTCGGSIPIEPATTYTDHPSSSGPIQVRFGSNGVGRTLSVPGSKVISQEFRELLRVSQPATFARAGEEVLDEEYRKAGKLDRGAFATDFCPYTLGIIDTLSQILLPQTKQSKHDRSIRAELYKFNVYSGPSGKFKPHVDTPRSEFQLGSLVVSLPFDHEGGQLAVRNAGSEVLFDWSKSANRGDAGPCIKWAAFYSDCEHEVHQVTAGHRITLTYNLFVTRGLGHLAGSSSSVLEAKTLPLYKTLQTALQEPTFFRKGRVLGVWLTHSYAHTSKYNNFLPDALKGADMSLYETAVALGLQCKLVPVIPDGHYGYDGKRDAFEQTFGPFESGEIHECDDSEMWGQPLPDSNLTWINPMKKDLKEVQAAYVVFGNELGNLDVKYSHAVMLIRIPRFRHRGLPNDETKSFWKGEDMPDPDEYAEGPDDYDSEMEEYEDDEESESSVDT</sequence>
<dbReference type="InterPro" id="IPR044862">
    <property type="entry name" value="Pro_4_hyd_alph_FE2OG_OXY"/>
</dbReference>
<keyword evidence="1" id="KW-0479">Metal-binding</keyword>
<dbReference type="InterPro" id="IPR005123">
    <property type="entry name" value="Oxoglu/Fe-dep_dioxygenase_dom"/>
</dbReference>
<gene>
    <name evidence="4" type="ORF">ZT3D7_G3286</name>
</gene>
<organism evidence="4 5">
    <name type="scientific">Zymoseptoria tritici (strain ST99CH_3D7)</name>
    <dbReference type="NCBI Taxonomy" id="1276538"/>
    <lineage>
        <taxon>Eukaryota</taxon>
        <taxon>Fungi</taxon>
        <taxon>Dikarya</taxon>
        <taxon>Ascomycota</taxon>
        <taxon>Pezizomycotina</taxon>
        <taxon>Dothideomycetes</taxon>
        <taxon>Dothideomycetidae</taxon>
        <taxon>Mycosphaerellales</taxon>
        <taxon>Mycosphaerellaceae</taxon>
        <taxon>Zymoseptoria</taxon>
    </lineage>
</organism>
<name>A0A1X7RMC7_ZYMT9</name>
<keyword evidence="1" id="KW-0408">Iron</keyword>
<dbReference type="STRING" id="1276538.A0A1X7RMC7"/>
<feature type="compositionally biased region" description="Basic and acidic residues" evidence="2">
    <location>
        <begin position="424"/>
        <end position="434"/>
    </location>
</feature>
<evidence type="ECO:0000256" key="1">
    <source>
        <dbReference type="RuleBase" id="RU003682"/>
    </source>
</evidence>
<proteinExistence type="inferred from homology"/>
<feature type="domain" description="Fe2OG dioxygenase" evidence="3">
    <location>
        <begin position="140"/>
        <end position="243"/>
    </location>
</feature>
<accession>A0A1X7RMC7</accession>
<feature type="region of interest" description="Disordered" evidence="2">
    <location>
        <begin position="424"/>
        <end position="467"/>
    </location>
</feature>
<dbReference type="PANTHER" id="PTHR33099:SF7">
    <property type="entry name" value="MYND-TYPE DOMAIN-CONTAINING PROTEIN"/>
    <property type="match status" value="1"/>
</dbReference>
<dbReference type="PROSITE" id="PS51471">
    <property type="entry name" value="FE2OG_OXY"/>
    <property type="match status" value="1"/>
</dbReference>
<comment type="similarity">
    <text evidence="1">Belongs to the iron/ascorbate-dependent oxidoreductase family.</text>
</comment>
<evidence type="ECO:0000256" key="2">
    <source>
        <dbReference type="SAM" id="MobiDB-lite"/>
    </source>
</evidence>
<evidence type="ECO:0000313" key="5">
    <source>
        <dbReference type="Proteomes" id="UP000215127"/>
    </source>
</evidence>
<dbReference type="Proteomes" id="UP000215127">
    <property type="component" value="Chromosome 2"/>
</dbReference>
<keyword evidence="1" id="KW-0560">Oxidoreductase</keyword>
<dbReference type="Gene3D" id="2.60.120.620">
    <property type="entry name" value="q2cbj1_9rhob like domain"/>
    <property type="match status" value="1"/>
</dbReference>
<protein>
    <recommendedName>
        <fullName evidence="3">Fe2OG dioxygenase domain-containing protein</fullName>
    </recommendedName>
</protein>
<dbReference type="Pfam" id="PF13640">
    <property type="entry name" value="2OG-FeII_Oxy_3"/>
    <property type="match status" value="1"/>
</dbReference>
<reference evidence="4 5" key="1">
    <citation type="submission" date="2016-06" db="EMBL/GenBank/DDBJ databases">
        <authorList>
            <person name="Kjaerup R.B."/>
            <person name="Dalgaard T.S."/>
            <person name="Juul-Madsen H.R."/>
        </authorList>
    </citation>
    <scope>NUCLEOTIDE SEQUENCE [LARGE SCALE GENOMIC DNA]</scope>
</reference>
<dbReference type="GO" id="GO:0046872">
    <property type="term" value="F:metal ion binding"/>
    <property type="evidence" value="ECO:0007669"/>
    <property type="project" value="UniProtKB-KW"/>
</dbReference>
<dbReference type="AlphaFoldDB" id="A0A1X7RMC7"/>